<protein>
    <submittedName>
        <fullName evidence="1">Uncharacterized protein</fullName>
    </submittedName>
</protein>
<evidence type="ECO:0000313" key="1">
    <source>
        <dbReference type="EMBL" id="MCC2031442.1"/>
    </source>
</evidence>
<accession>A0A9X1LTC3</accession>
<proteinExistence type="predicted"/>
<sequence>MAVLMVGCSSTGVTYSALDREAEPADELPAVVIDGNDEIAVETARYVGEHGGAGLWLARTEEPDTVCLIVYPGDQDWVTGCGAEGGPFIVGGPSGEYAVGPDGAPAPEGSSQLTENVYVVTN</sequence>
<dbReference type="RefSeq" id="WP_229383323.1">
    <property type="nucleotide sequence ID" value="NZ_JAGTTN010000001.1"/>
</dbReference>
<evidence type="ECO:0000313" key="2">
    <source>
        <dbReference type="Proteomes" id="UP001139354"/>
    </source>
</evidence>
<name>A0A9X1LTC3_9MICO</name>
<dbReference type="EMBL" id="JAGTTN010000001">
    <property type="protein sequence ID" value="MCC2031442.1"/>
    <property type="molecule type" value="Genomic_DNA"/>
</dbReference>
<comment type="caution">
    <text evidence="1">The sequence shown here is derived from an EMBL/GenBank/DDBJ whole genome shotgun (WGS) entry which is preliminary data.</text>
</comment>
<organism evidence="1 2">
    <name type="scientific">Microbacterium allomyrinae</name>
    <dbReference type="NCBI Taxonomy" id="2830666"/>
    <lineage>
        <taxon>Bacteria</taxon>
        <taxon>Bacillati</taxon>
        <taxon>Actinomycetota</taxon>
        <taxon>Actinomycetes</taxon>
        <taxon>Micrococcales</taxon>
        <taxon>Microbacteriaceae</taxon>
        <taxon>Microbacterium</taxon>
    </lineage>
</organism>
<dbReference type="AlphaFoldDB" id="A0A9X1LTC3"/>
<reference evidence="1" key="1">
    <citation type="submission" date="2021-04" db="EMBL/GenBank/DDBJ databases">
        <title>Microbacterium tenobrionis sp. nov. and Microbacterium allomyrinae sp. nov., isolated from larvae of Tenobrio molitor and Allomyrina dichotoma, respectively.</title>
        <authorList>
            <person name="Lee S.D."/>
        </authorList>
    </citation>
    <scope>NUCLEOTIDE SEQUENCE</scope>
    <source>
        <strain evidence="1">BWT-G7</strain>
    </source>
</reference>
<dbReference type="Proteomes" id="UP001139354">
    <property type="component" value="Unassembled WGS sequence"/>
</dbReference>
<keyword evidence="2" id="KW-1185">Reference proteome</keyword>
<gene>
    <name evidence="1" type="ORF">KEC57_04510</name>
</gene>